<gene>
    <name evidence="2" type="ORF">BSK52_14550</name>
</gene>
<proteinExistence type="predicted"/>
<dbReference type="EMBL" id="MPTC01000011">
    <property type="protein sequence ID" value="OMD40109.1"/>
    <property type="molecule type" value="Genomic_DNA"/>
</dbReference>
<name>A0A1R0XYM9_9BACL</name>
<evidence type="ECO:0000259" key="1">
    <source>
        <dbReference type="Pfam" id="PF12728"/>
    </source>
</evidence>
<dbReference type="AlphaFoldDB" id="A0A1R0XYM9"/>
<feature type="domain" description="Helix-turn-helix" evidence="1">
    <location>
        <begin position="26"/>
        <end position="74"/>
    </location>
</feature>
<dbReference type="InterPro" id="IPR041657">
    <property type="entry name" value="HTH_17"/>
</dbReference>
<comment type="caution">
    <text evidence="2">The sequence shown here is derived from an EMBL/GenBank/DDBJ whole genome shotgun (WGS) entry which is preliminary data.</text>
</comment>
<dbReference type="RefSeq" id="WP_076119700.1">
    <property type="nucleotide sequence ID" value="NZ_MPTC01000011.1"/>
</dbReference>
<evidence type="ECO:0000313" key="2">
    <source>
        <dbReference type="EMBL" id="OMD40109.1"/>
    </source>
</evidence>
<dbReference type="OrthoDB" id="515428at2"/>
<accession>A0A1R0XYM9</accession>
<sequence length="89" mass="10295">MSDDEKQHVIETDAYQLLFQAMPDVVTVEQMCTMLGGISTKTGRKLLRSGRIAYFRIGRFYKIPKLSIIYYLREIKALGTPRDHDTLQL</sequence>
<evidence type="ECO:0000313" key="3">
    <source>
        <dbReference type="Proteomes" id="UP000187439"/>
    </source>
</evidence>
<dbReference type="Proteomes" id="UP000187439">
    <property type="component" value="Unassembled WGS sequence"/>
</dbReference>
<dbReference type="Pfam" id="PF12728">
    <property type="entry name" value="HTH_17"/>
    <property type="match status" value="1"/>
</dbReference>
<protein>
    <recommendedName>
        <fullName evidence="1">Helix-turn-helix domain-containing protein</fullName>
    </recommendedName>
</protein>
<reference evidence="2 3" key="1">
    <citation type="submission" date="2016-10" db="EMBL/GenBank/DDBJ databases">
        <title>Paenibacillus species isolates.</title>
        <authorList>
            <person name="Beno S.M."/>
        </authorList>
    </citation>
    <scope>NUCLEOTIDE SEQUENCE [LARGE SCALE GENOMIC DNA]</scope>
    <source>
        <strain evidence="2 3">FSL H7-0710</strain>
    </source>
</reference>
<organism evidence="2 3">
    <name type="scientific">Paenibacillus odorifer</name>
    <dbReference type="NCBI Taxonomy" id="189426"/>
    <lineage>
        <taxon>Bacteria</taxon>
        <taxon>Bacillati</taxon>
        <taxon>Bacillota</taxon>
        <taxon>Bacilli</taxon>
        <taxon>Bacillales</taxon>
        <taxon>Paenibacillaceae</taxon>
        <taxon>Paenibacillus</taxon>
    </lineage>
</organism>